<evidence type="ECO:0000313" key="2">
    <source>
        <dbReference type="Proteomes" id="UP000441455"/>
    </source>
</evidence>
<dbReference type="AlphaFoldDB" id="A0A6N7W2C7"/>
<organism evidence="1 2">
    <name type="scientific">Acidaminococcus fermentans</name>
    <dbReference type="NCBI Taxonomy" id="905"/>
    <lineage>
        <taxon>Bacteria</taxon>
        <taxon>Bacillati</taxon>
        <taxon>Bacillota</taxon>
        <taxon>Negativicutes</taxon>
        <taxon>Acidaminococcales</taxon>
        <taxon>Acidaminococcaceae</taxon>
        <taxon>Acidaminococcus</taxon>
    </lineage>
</organism>
<accession>A0A6N7W2C7</accession>
<comment type="caution">
    <text evidence="1">The sequence shown here is derived from an EMBL/GenBank/DDBJ whole genome shotgun (WGS) entry which is preliminary data.</text>
</comment>
<dbReference type="Proteomes" id="UP000441455">
    <property type="component" value="Unassembled WGS sequence"/>
</dbReference>
<dbReference type="EMBL" id="VULN01000009">
    <property type="protein sequence ID" value="MSS82366.1"/>
    <property type="molecule type" value="Genomic_DNA"/>
</dbReference>
<dbReference type="RefSeq" id="WP_154488233.1">
    <property type="nucleotide sequence ID" value="NZ_VULN01000009.1"/>
</dbReference>
<evidence type="ECO:0000313" key="1">
    <source>
        <dbReference type="EMBL" id="MSS82366.1"/>
    </source>
</evidence>
<gene>
    <name evidence="1" type="ORF">FX155_07140</name>
</gene>
<proteinExistence type="predicted"/>
<name>A0A6N7W2C7_ACIFE</name>
<dbReference type="OrthoDB" id="2740098at2"/>
<evidence type="ECO:0008006" key="3">
    <source>
        <dbReference type="Google" id="ProtNLM"/>
    </source>
</evidence>
<sequence>MEKKAETVKKPVILDLSKLTGRDLLKAESEARAERDMAPIISLSMRYQAALAASVMGIALDDLLDYPADEFTDIINQVAAFLNR</sequence>
<reference evidence="1 2" key="1">
    <citation type="submission" date="2019-08" db="EMBL/GenBank/DDBJ databases">
        <title>In-depth cultivation of the pig gut microbiome towards novel bacterial diversity and tailored functional studies.</title>
        <authorList>
            <person name="Wylensek D."/>
            <person name="Hitch T.C.A."/>
            <person name="Clavel T."/>
        </authorList>
    </citation>
    <scope>NUCLEOTIDE SEQUENCE [LARGE SCALE GENOMIC DNA]</scope>
    <source>
        <strain evidence="1 2">WCA-389-WT-5B</strain>
    </source>
</reference>
<protein>
    <recommendedName>
        <fullName evidence="3">Phage tail assembly protein</fullName>
    </recommendedName>
</protein>